<dbReference type="Pfam" id="PF00106">
    <property type="entry name" value="adh_short"/>
    <property type="match status" value="1"/>
</dbReference>
<evidence type="ECO:0008006" key="6">
    <source>
        <dbReference type="Google" id="ProtNLM"/>
    </source>
</evidence>
<dbReference type="PRINTS" id="PR00081">
    <property type="entry name" value="GDHRDH"/>
</dbReference>
<dbReference type="PRINTS" id="PR00080">
    <property type="entry name" value="SDRFAMILY"/>
</dbReference>
<dbReference type="Gene3D" id="3.40.50.720">
    <property type="entry name" value="NAD(P)-binding Rossmann-like Domain"/>
    <property type="match status" value="1"/>
</dbReference>
<evidence type="ECO:0000256" key="2">
    <source>
        <dbReference type="ARBA" id="ARBA00023002"/>
    </source>
</evidence>
<dbReference type="GO" id="GO:0005737">
    <property type="term" value="C:cytoplasm"/>
    <property type="evidence" value="ECO:0007669"/>
    <property type="project" value="TreeGrafter"/>
</dbReference>
<evidence type="ECO:0000256" key="1">
    <source>
        <dbReference type="ARBA" id="ARBA00006484"/>
    </source>
</evidence>
<proteinExistence type="inferred from homology"/>
<organism evidence="4 5">
    <name type="scientific">Aromia moschata</name>
    <dbReference type="NCBI Taxonomy" id="1265417"/>
    <lineage>
        <taxon>Eukaryota</taxon>
        <taxon>Metazoa</taxon>
        <taxon>Ecdysozoa</taxon>
        <taxon>Arthropoda</taxon>
        <taxon>Hexapoda</taxon>
        <taxon>Insecta</taxon>
        <taxon>Pterygota</taxon>
        <taxon>Neoptera</taxon>
        <taxon>Endopterygota</taxon>
        <taxon>Coleoptera</taxon>
        <taxon>Polyphaga</taxon>
        <taxon>Cucujiformia</taxon>
        <taxon>Chrysomeloidea</taxon>
        <taxon>Cerambycidae</taxon>
        <taxon>Cerambycinae</taxon>
        <taxon>Callichromatini</taxon>
        <taxon>Aromia</taxon>
    </lineage>
</organism>
<dbReference type="SUPFAM" id="SSF51735">
    <property type="entry name" value="NAD(P)-binding Rossmann-fold domains"/>
    <property type="match status" value="1"/>
</dbReference>
<dbReference type="GO" id="GO:0016616">
    <property type="term" value="F:oxidoreductase activity, acting on the CH-OH group of donors, NAD or NADP as acceptor"/>
    <property type="evidence" value="ECO:0007669"/>
    <property type="project" value="TreeGrafter"/>
</dbReference>
<dbReference type="PANTHER" id="PTHR44229:SF8">
    <property type="entry name" value="ALCOHOL DEHYDROGENASE-RELATED"/>
    <property type="match status" value="1"/>
</dbReference>
<evidence type="ECO:0000313" key="5">
    <source>
        <dbReference type="Proteomes" id="UP001162162"/>
    </source>
</evidence>
<keyword evidence="5" id="KW-1185">Reference proteome</keyword>
<name>A0AAV8Z9H7_9CUCU</name>
<dbReference type="InterPro" id="IPR036291">
    <property type="entry name" value="NAD(P)-bd_dom_sf"/>
</dbReference>
<sequence>MVFDVKGKVALVTGGATGIGLATSMELLKNGLKGVVIADMDPSKGEAAVNQMIKEFGAKKAVFITTDVTQKDELEAAFRTTLSTFGSLDIVINNAGIMNDANWELQIAINCNAMVQGLLFGIKYMGTNNGGKGGVMVNVSSVMGLQQLEGSPVYAATQHFTIGLDRSFGTPYFYKKTGIKYLTMCPGITDTEMVSQAGKLTLEGFPDLGKVLLDELTSMGKQSVANVAKGMMLLITNGENGSMYVAEGNKPAYEIEIPNRATFRKH</sequence>
<evidence type="ECO:0000256" key="3">
    <source>
        <dbReference type="RuleBase" id="RU000363"/>
    </source>
</evidence>
<gene>
    <name evidence="4" type="ORF">NQ318_003919</name>
</gene>
<evidence type="ECO:0000313" key="4">
    <source>
        <dbReference type="EMBL" id="KAJ8960195.1"/>
    </source>
</evidence>
<comment type="similarity">
    <text evidence="1 3">Belongs to the short-chain dehydrogenases/reductases (SDR) family.</text>
</comment>
<dbReference type="EMBL" id="JAPWTK010000009">
    <property type="protein sequence ID" value="KAJ8960195.1"/>
    <property type="molecule type" value="Genomic_DNA"/>
</dbReference>
<dbReference type="PANTHER" id="PTHR44229">
    <property type="entry name" value="15-HYDROXYPROSTAGLANDIN DEHYDROGENASE [NAD(+)]"/>
    <property type="match status" value="1"/>
</dbReference>
<protein>
    <recommendedName>
        <fullName evidence="6">15-hydroxyprostaglandin dehydrogenase [NAD(+)]-like</fullName>
    </recommendedName>
</protein>
<dbReference type="AlphaFoldDB" id="A0AAV8Z9H7"/>
<keyword evidence="2" id="KW-0560">Oxidoreductase</keyword>
<dbReference type="FunFam" id="3.40.50.720:FF:000149">
    <property type="entry name" value="15-hydroxyprostaglandin dehydrogenase [NAD(+)]"/>
    <property type="match status" value="1"/>
</dbReference>
<dbReference type="Proteomes" id="UP001162162">
    <property type="component" value="Unassembled WGS sequence"/>
</dbReference>
<reference evidence="4" key="1">
    <citation type="journal article" date="2023" name="Insect Mol. Biol.">
        <title>Genome sequencing provides insights into the evolution of gene families encoding plant cell wall-degrading enzymes in longhorned beetles.</title>
        <authorList>
            <person name="Shin N.R."/>
            <person name="Okamura Y."/>
            <person name="Kirsch R."/>
            <person name="Pauchet Y."/>
        </authorList>
    </citation>
    <scope>NUCLEOTIDE SEQUENCE</scope>
    <source>
        <strain evidence="4">AMC_N1</strain>
    </source>
</reference>
<accession>A0AAV8Z9H7</accession>
<comment type="caution">
    <text evidence="4">The sequence shown here is derived from an EMBL/GenBank/DDBJ whole genome shotgun (WGS) entry which is preliminary data.</text>
</comment>
<dbReference type="InterPro" id="IPR002347">
    <property type="entry name" value="SDR_fam"/>
</dbReference>